<comment type="subunit">
    <text evidence="4">Homodimer.</text>
</comment>
<feature type="active site" description="Nucleophile" evidence="4 5">
    <location>
        <position position="54"/>
    </location>
</feature>
<evidence type="ECO:0000256" key="5">
    <source>
        <dbReference type="PIRSR" id="PIRSR001430-1"/>
    </source>
</evidence>
<dbReference type="FunFam" id="3.30.70.580:FF:000001">
    <property type="entry name" value="tRNA pseudouridine synthase A"/>
    <property type="match status" value="1"/>
</dbReference>
<dbReference type="InterPro" id="IPR020094">
    <property type="entry name" value="TruA/RsuA/RluB/E/F_N"/>
</dbReference>
<evidence type="ECO:0000259" key="8">
    <source>
        <dbReference type="Pfam" id="PF01416"/>
    </source>
</evidence>
<dbReference type="PANTHER" id="PTHR11142">
    <property type="entry name" value="PSEUDOURIDYLATE SYNTHASE"/>
    <property type="match status" value="1"/>
</dbReference>
<dbReference type="Gene3D" id="3.30.70.660">
    <property type="entry name" value="Pseudouridine synthase I, catalytic domain, C-terminal subdomain"/>
    <property type="match status" value="1"/>
</dbReference>
<proteinExistence type="inferred from homology"/>
<protein>
    <recommendedName>
        <fullName evidence="4">tRNA pseudouridine synthase A</fullName>
        <ecNumber evidence="4">5.4.99.12</ecNumber>
    </recommendedName>
    <alternativeName>
        <fullName evidence="4">tRNA pseudouridine(38-40) synthase</fullName>
    </alternativeName>
    <alternativeName>
        <fullName evidence="4">tRNA pseudouridylate synthase I</fullName>
    </alternativeName>
    <alternativeName>
        <fullName evidence="4">tRNA-uridine isomerase I</fullName>
    </alternativeName>
</protein>
<comment type="catalytic activity">
    <reaction evidence="4 7">
        <text>uridine(38/39/40) in tRNA = pseudouridine(38/39/40) in tRNA</text>
        <dbReference type="Rhea" id="RHEA:22376"/>
        <dbReference type="Rhea" id="RHEA-COMP:10085"/>
        <dbReference type="Rhea" id="RHEA-COMP:10087"/>
        <dbReference type="ChEBI" id="CHEBI:65314"/>
        <dbReference type="ChEBI" id="CHEBI:65315"/>
        <dbReference type="EC" id="5.4.99.12"/>
    </reaction>
</comment>
<dbReference type="PANTHER" id="PTHR11142:SF0">
    <property type="entry name" value="TRNA PSEUDOURIDINE SYNTHASE-LIKE 1"/>
    <property type="match status" value="1"/>
</dbReference>
<dbReference type="HAMAP" id="MF_00171">
    <property type="entry name" value="TruA"/>
    <property type="match status" value="1"/>
</dbReference>
<dbReference type="Pfam" id="PF01416">
    <property type="entry name" value="PseudoU_synth_1"/>
    <property type="match status" value="2"/>
</dbReference>
<dbReference type="NCBIfam" id="TIGR00071">
    <property type="entry name" value="hisT_truA"/>
    <property type="match status" value="1"/>
</dbReference>
<comment type="caution">
    <text evidence="9">The sequence shown here is derived from an EMBL/GenBank/DDBJ whole genome shotgun (WGS) entry which is preliminary data.</text>
</comment>
<feature type="binding site" evidence="4 6">
    <location>
        <position position="112"/>
    </location>
    <ligand>
        <name>substrate</name>
    </ligand>
</feature>
<dbReference type="InterPro" id="IPR020097">
    <property type="entry name" value="PsdUridine_synth_TruA_a/b_dom"/>
</dbReference>
<evidence type="ECO:0000256" key="3">
    <source>
        <dbReference type="ARBA" id="ARBA00023235"/>
    </source>
</evidence>
<dbReference type="InterPro" id="IPR020095">
    <property type="entry name" value="PsdUridine_synth_TruA_C"/>
</dbReference>
<evidence type="ECO:0000256" key="1">
    <source>
        <dbReference type="ARBA" id="ARBA00009375"/>
    </source>
</evidence>
<organism evidence="9 10">
    <name type="scientific">Aerophobetes bacterium</name>
    <dbReference type="NCBI Taxonomy" id="2030807"/>
    <lineage>
        <taxon>Bacteria</taxon>
        <taxon>Candidatus Aerophobota</taxon>
    </lineage>
</organism>
<dbReference type="Gene3D" id="3.30.70.580">
    <property type="entry name" value="Pseudouridine synthase I, catalytic domain, N-terminal subdomain"/>
    <property type="match status" value="1"/>
</dbReference>
<accession>A0A497E5S8</accession>
<dbReference type="SUPFAM" id="SSF55120">
    <property type="entry name" value="Pseudouridine synthase"/>
    <property type="match status" value="1"/>
</dbReference>
<dbReference type="CDD" id="cd02570">
    <property type="entry name" value="PseudoU_synth_EcTruA"/>
    <property type="match status" value="1"/>
</dbReference>
<dbReference type="AlphaFoldDB" id="A0A497E5S8"/>
<evidence type="ECO:0000256" key="4">
    <source>
        <dbReference type="HAMAP-Rule" id="MF_00171"/>
    </source>
</evidence>
<evidence type="ECO:0000256" key="6">
    <source>
        <dbReference type="PIRSR" id="PIRSR001430-2"/>
    </source>
</evidence>
<keyword evidence="3 4" id="KW-0413">Isomerase</keyword>
<name>A0A497E5S8_UNCAE</name>
<dbReference type="InterPro" id="IPR020103">
    <property type="entry name" value="PsdUridine_synth_cat_dom_sf"/>
</dbReference>
<dbReference type="EMBL" id="QMPZ01000007">
    <property type="protein sequence ID" value="RLE10529.1"/>
    <property type="molecule type" value="Genomic_DNA"/>
</dbReference>
<dbReference type="GO" id="GO:0003723">
    <property type="term" value="F:RNA binding"/>
    <property type="evidence" value="ECO:0007669"/>
    <property type="project" value="InterPro"/>
</dbReference>
<reference evidence="9 10" key="1">
    <citation type="submission" date="2018-06" db="EMBL/GenBank/DDBJ databases">
        <title>Extensive metabolic versatility and redundancy in microbially diverse, dynamic hydrothermal sediments.</title>
        <authorList>
            <person name="Dombrowski N."/>
            <person name="Teske A."/>
            <person name="Baker B.J."/>
        </authorList>
    </citation>
    <scope>NUCLEOTIDE SEQUENCE [LARGE SCALE GENOMIC DNA]</scope>
    <source>
        <strain evidence="9">B47_G16</strain>
    </source>
</reference>
<evidence type="ECO:0000313" key="10">
    <source>
        <dbReference type="Proteomes" id="UP000279422"/>
    </source>
</evidence>
<gene>
    <name evidence="4" type="primary">truA</name>
    <name evidence="9" type="ORF">DRJ00_01155</name>
</gene>
<evidence type="ECO:0000313" key="9">
    <source>
        <dbReference type="EMBL" id="RLE10529.1"/>
    </source>
</evidence>
<evidence type="ECO:0000256" key="7">
    <source>
        <dbReference type="RuleBase" id="RU003792"/>
    </source>
</evidence>
<keyword evidence="2 4" id="KW-0819">tRNA processing</keyword>
<comment type="function">
    <text evidence="4">Formation of pseudouridine at positions 38, 39 and 40 in the anticodon stem and loop of transfer RNAs.</text>
</comment>
<dbReference type="Proteomes" id="UP000279422">
    <property type="component" value="Unassembled WGS sequence"/>
</dbReference>
<dbReference type="InterPro" id="IPR001406">
    <property type="entry name" value="PsdUridine_synth_TruA"/>
</dbReference>
<dbReference type="GO" id="GO:0160147">
    <property type="term" value="F:tRNA pseudouridine(38-40) synthase activity"/>
    <property type="evidence" value="ECO:0007669"/>
    <property type="project" value="UniProtKB-EC"/>
</dbReference>
<feature type="domain" description="Pseudouridine synthase I TruA alpha/beta" evidence="8">
    <location>
        <begin position="145"/>
        <end position="245"/>
    </location>
</feature>
<dbReference type="EC" id="5.4.99.12" evidence="4"/>
<dbReference type="PIRSF" id="PIRSF001430">
    <property type="entry name" value="tRNA_psdUrid_synth"/>
    <property type="match status" value="1"/>
</dbReference>
<dbReference type="GO" id="GO:0031119">
    <property type="term" value="P:tRNA pseudouridine synthesis"/>
    <property type="evidence" value="ECO:0007669"/>
    <property type="project" value="UniProtKB-UniRule"/>
</dbReference>
<evidence type="ECO:0000256" key="2">
    <source>
        <dbReference type="ARBA" id="ARBA00022694"/>
    </source>
</evidence>
<feature type="domain" description="Pseudouridine synthase I TruA alpha/beta" evidence="8">
    <location>
        <begin position="11"/>
        <end position="104"/>
    </location>
</feature>
<comment type="similarity">
    <text evidence="1 4 7">Belongs to the tRNA pseudouridine synthase TruA family.</text>
</comment>
<sequence length="246" mass="28516">MELRNIKLILEYDGTSYYGWQRQPNLPTVQEAVEESLSRLFKEEIKVIAAGRTDAHVHAKGQVINFKTRASLPIEAIKPALNSYLPDDIRVKKAECVPLNFHARRDALKRTYRYIIYNHPFSSPFYRNFAWYIPDKLSLEEMRKASRHLIGKHDFSSFQAQGSPAPPVRRLERISIFKREKFIITELTADSFLYRMVRNIMGTLVEVGRGRLSPDEVRDILEAKDRKFAGPTAPPQGLYLMRVEYG</sequence>
<comment type="caution">
    <text evidence="4">Lacks conserved residue(s) required for the propagation of feature annotation.</text>
</comment>